<dbReference type="AlphaFoldDB" id="A0A0K2UTR7"/>
<protein>
    <submittedName>
        <fullName evidence="1">Uncharacterized protein</fullName>
    </submittedName>
</protein>
<name>A0A0K2UTR7_LEPSM</name>
<sequence>AVSSTIKSLRSTAYKNNYLYSYIIEGELHLRLFLYFC</sequence>
<feature type="non-terminal residue" evidence="1">
    <location>
        <position position="1"/>
    </location>
</feature>
<dbReference type="EMBL" id="HACA01023745">
    <property type="protein sequence ID" value="CDW41106.1"/>
    <property type="molecule type" value="Transcribed_RNA"/>
</dbReference>
<evidence type="ECO:0000313" key="1">
    <source>
        <dbReference type="EMBL" id="CDW41106.1"/>
    </source>
</evidence>
<accession>A0A0K2UTR7</accession>
<organism evidence="1">
    <name type="scientific">Lepeophtheirus salmonis</name>
    <name type="common">Salmon louse</name>
    <name type="synonym">Caligus salmonis</name>
    <dbReference type="NCBI Taxonomy" id="72036"/>
    <lineage>
        <taxon>Eukaryota</taxon>
        <taxon>Metazoa</taxon>
        <taxon>Ecdysozoa</taxon>
        <taxon>Arthropoda</taxon>
        <taxon>Crustacea</taxon>
        <taxon>Multicrustacea</taxon>
        <taxon>Hexanauplia</taxon>
        <taxon>Copepoda</taxon>
        <taxon>Siphonostomatoida</taxon>
        <taxon>Caligidae</taxon>
        <taxon>Lepeophtheirus</taxon>
    </lineage>
</organism>
<proteinExistence type="predicted"/>
<reference evidence="1" key="1">
    <citation type="submission" date="2014-05" db="EMBL/GenBank/DDBJ databases">
        <authorList>
            <person name="Chronopoulou M."/>
        </authorList>
    </citation>
    <scope>NUCLEOTIDE SEQUENCE</scope>
    <source>
        <tissue evidence="1">Whole organism</tissue>
    </source>
</reference>